<evidence type="ECO:0000313" key="2">
    <source>
        <dbReference type="RefSeq" id="XP_042587872.1"/>
    </source>
</evidence>
<protein>
    <submittedName>
        <fullName evidence="2">Uncharacterized protein LOC122138549 isoform X1</fullName>
    </submittedName>
</protein>
<evidence type="ECO:0000256" key="1">
    <source>
        <dbReference type="SAM" id="MobiDB-lite"/>
    </source>
</evidence>
<dbReference type="OrthoDB" id="8972342at2759"/>
<dbReference type="RefSeq" id="XP_042587872.1">
    <property type="nucleotide sequence ID" value="XM_042731938.1"/>
</dbReference>
<dbReference type="AlphaFoldDB" id="A0A9R0A725"/>
<organism evidence="2">
    <name type="scientific">Cyprinus carpio</name>
    <name type="common">Common carp</name>
    <dbReference type="NCBI Taxonomy" id="7962"/>
    <lineage>
        <taxon>Eukaryota</taxon>
        <taxon>Metazoa</taxon>
        <taxon>Chordata</taxon>
        <taxon>Craniata</taxon>
        <taxon>Vertebrata</taxon>
        <taxon>Euteleostomi</taxon>
        <taxon>Actinopterygii</taxon>
        <taxon>Neopterygii</taxon>
        <taxon>Teleostei</taxon>
        <taxon>Ostariophysi</taxon>
        <taxon>Cypriniformes</taxon>
        <taxon>Cyprinidae</taxon>
        <taxon>Cyprininae</taxon>
        <taxon>Cyprinus</taxon>
    </lineage>
</organism>
<name>A0A9R0A725_CYPCA</name>
<dbReference type="Proteomes" id="UP001155660">
    <property type="component" value="Chromosome B9"/>
</dbReference>
<sequence>MDKSSNIEQQAFDCINTLAAIDPDSAADDFIQFITQPGFQTVIDLTQDGDEDPTVDVTDKPHILPDPTPTHVENPLGSGGEPLPGPDGEPPRKTYRFTPAISPGPDGEPPRKTYRFTPAISPGPDGEPPRKTYRFTPAISPESSPERKILCLTPSNSPATSPETELFYADSSRSHKDDVTTWGMSQIDAWDQSSWTSERDEVSTTNAGQTPYPSPSPSSEEVEVEEVPARQPVDEPFDDLPPTHRPINSIESFGQEFRDAQVDINNKYVELRGVQDDINDKLIALHSESRDRQIEIHSRLEALHGELRAYHLETHSRFDAQDRFIHDLADEIFRRVNAMRSTIDQQFDRNDRMVSQYQRELVLILHHLILTIIDETTESN</sequence>
<gene>
    <name evidence="2" type="primary">LOC122138549</name>
</gene>
<feature type="region of interest" description="Disordered" evidence="1">
    <location>
        <begin position="46"/>
        <end position="91"/>
    </location>
</feature>
<accession>A0A9R0A725</accession>
<dbReference type="KEGG" id="ccar:122138549"/>
<proteinExistence type="predicted"/>
<reference evidence="2" key="1">
    <citation type="submission" date="2025-08" db="UniProtKB">
        <authorList>
            <consortium name="RefSeq"/>
        </authorList>
    </citation>
    <scope>IDENTIFICATION</scope>
    <source>
        <tissue evidence="2">Muscle</tissue>
    </source>
</reference>
<dbReference type="GeneID" id="122138549"/>
<feature type="region of interest" description="Disordered" evidence="1">
    <location>
        <begin position="191"/>
        <end position="223"/>
    </location>
</feature>